<keyword evidence="8" id="KW-0067">ATP-binding</keyword>
<comment type="subcellular location">
    <subcellularLocation>
        <location evidence="1">Membrane</location>
        <topology evidence="1">Multi-pass membrane protein</topology>
    </subcellularLocation>
</comment>
<keyword evidence="8" id="KW-0547">Nucleotide-binding</keyword>
<dbReference type="PANTHER" id="PTHR48041:SF78">
    <property type="entry name" value="ABC TRANSPORTER EXPRESSED IN TRACHEA, ISOFORM A"/>
    <property type="match status" value="1"/>
</dbReference>
<dbReference type="GO" id="GO:0042626">
    <property type="term" value="F:ATPase-coupled transmembrane transporter activity"/>
    <property type="evidence" value="ECO:0007669"/>
    <property type="project" value="TreeGrafter"/>
</dbReference>
<evidence type="ECO:0000313" key="9">
    <source>
        <dbReference type="Proteomes" id="UP000728185"/>
    </source>
</evidence>
<dbReference type="GO" id="GO:0016887">
    <property type="term" value="F:ATP hydrolysis activity"/>
    <property type="evidence" value="ECO:0007669"/>
    <property type="project" value="InterPro"/>
</dbReference>
<proteinExistence type="inferred from homology"/>
<keyword evidence="3" id="KW-0813">Transport</keyword>
<dbReference type="InterPro" id="IPR050352">
    <property type="entry name" value="ABCG_transporters"/>
</dbReference>
<evidence type="ECO:0000256" key="5">
    <source>
        <dbReference type="ARBA" id="ARBA00022989"/>
    </source>
</evidence>
<evidence type="ECO:0000256" key="3">
    <source>
        <dbReference type="ARBA" id="ARBA00022448"/>
    </source>
</evidence>
<dbReference type="OrthoDB" id="66620at2759"/>
<evidence type="ECO:0000256" key="1">
    <source>
        <dbReference type="ARBA" id="ARBA00004141"/>
    </source>
</evidence>
<dbReference type="SUPFAM" id="SSF52540">
    <property type="entry name" value="P-loop containing nucleoside triphosphate hydrolases"/>
    <property type="match status" value="1"/>
</dbReference>
<protein>
    <submittedName>
        <fullName evidence="8">ATP-binding cassette sub-family G member 1 (White protein) (ATP-binding cassette transporter 8)</fullName>
    </submittedName>
</protein>
<dbReference type="InterPro" id="IPR003439">
    <property type="entry name" value="ABC_transporter-like_ATP-bd"/>
</dbReference>
<dbReference type="InterPro" id="IPR027417">
    <property type="entry name" value="P-loop_NTPase"/>
</dbReference>
<reference evidence="8" key="1">
    <citation type="submission" date="2019-05" db="EMBL/GenBank/DDBJ databases">
        <title>Annotation for the trematode Fasciolopsis buski.</title>
        <authorList>
            <person name="Choi Y.-J."/>
        </authorList>
    </citation>
    <scope>NUCLEOTIDE SEQUENCE</scope>
    <source>
        <strain evidence="8">HT</strain>
        <tissue evidence="8">Whole worm</tissue>
    </source>
</reference>
<dbReference type="GO" id="GO:0005886">
    <property type="term" value="C:plasma membrane"/>
    <property type="evidence" value="ECO:0007669"/>
    <property type="project" value="TreeGrafter"/>
</dbReference>
<sequence length="208" mass="23203">MPSSKRHSIDAFVDNGDERQNSITKIHGNCGKDLRFDGIKYHVFQGRGVGEKFILKDISGAFKSGNLSAIMGPSGAGKSSLMNILAGYRTKNVSGCIFVNNEERNLQDFRKMSCYIMQDDLLLPHLSVEEAMMCSANLKLNEKVGTEEKKQIVDDILNVLSLRDTIHTRTSQLSGGQKKRLAIAQELVNNPPVMFFDEPTRYILCLNC</sequence>
<feature type="domain" description="ABC transporter" evidence="7">
    <location>
        <begin position="55"/>
        <end position="200"/>
    </location>
</feature>
<evidence type="ECO:0000313" key="8">
    <source>
        <dbReference type="EMBL" id="KAA0194596.1"/>
    </source>
</evidence>
<organism evidence="8 9">
    <name type="scientific">Fasciolopsis buskii</name>
    <dbReference type="NCBI Taxonomy" id="27845"/>
    <lineage>
        <taxon>Eukaryota</taxon>
        <taxon>Metazoa</taxon>
        <taxon>Spiralia</taxon>
        <taxon>Lophotrochozoa</taxon>
        <taxon>Platyhelminthes</taxon>
        <taxon>Trematoda</taxon>
        <taxon>Digenea</taxon>
        <taxon>Plagiorchiida</taxon>
        <taxon>Echinostomata</taxon>
        <taxon>Echinostomatoidea</taxon>
        <taxon>Fasciolidae</taxon>
        <taxon>Fasciolopsis</taxon>
    </lineage>
</organism>
<comment type="caution">
    <text evidence="8">The sequence shown here is derived from an EMBL/GenBank/DDBJ whole genome shotgun (WGS) entry which is preliminary data.</text>
</comment>
<dbReference type="Pfam" id="PF00005">
    <property type="entry name" value="ABC_tran"/>
    <property type="match status" value="1"/>
</dbReference>
<dbReference type="InterPro" id="IPR017871">
    <property type="entry name" value="ABC_transporter-like_CS"/>
</dbReference>
<dbReference type="PROSITE" id="PS00211">
    <property type="entry name" value="ABC_TRANSPORTER_1"/>
    <property type="match status" value="1"/>
</dbReference>
<gene>
    <name evidence="8" type="ORF">FBUS_02850</name>
</gene>
<evidence type="ECO:0000259" key="7">
    <source>
        <dbReference type="Pfam" id="PF00005"/>
    </source>
</evidence>
<keyword evidence="6" id="KW-0472">Membrane</keyword>
<dbReference type="GO" id="GO:0005524">
    <property type="term" value="F:ATP binding"/>
    <property type="evidence" value="ECO:0007669"/>
    <property type="project" value="UniProtKB-KW"/>
</dbReference>
<keyword evidence="5" id="KW-1133">Transmembrane helix</keyword>
<name>A0A8E0RXF2_9TREM</name>
<evidence type="ECO:0000256" key="4">
    <source>
        <dbReference type="ARBA" id="ARBA00022692"/>
    </source>
</evidence>
<evidence type="ECO:0000256" key="2">
    <source>
        <dbReference type="ARBA" id="ARBA00005814"/>
    </source>
</evidence>
<dbReference type="Proteomes" id="UP000728185">
    <property type="component" value="Unassembled WGS sequence"/>
</dbReference>
<evidence type="ECO:0000256" key="6">
    <source>
        <dbReference type="ARBA" id="ARBA00023136"/>
    </source>
</evidence>
<comment type="similarity">
    <text evidence="2">Belongs to the ABC transporter superfamily. ABCG family. Eye pigment precursor importer (TC 3.A.1.204) subfamily.</text>
</comment>
<dbReference type="EMBL" id="LUCM01004266">
    <property type="protein sequence ID" value="KAA0194596.1"/>
    <property type="molecule type" value="Genomic_DNA"/>
</dbReference>
<keyword evidence="4" id="KW-0812">Transmembrane</keyword>
<dbReference type="AlphaFoldDB" id="A0A8E0RXF2"/>
<dbReference type="Gene3D" id="3.40.50.300">
    <property type="entry name" value="P-loop containing nucleotide triphosphate hydrolases"/>
    <property type="match status" value="1"/>
</dbReference>
<keyword evidence="9" id="KW-1185">Reference proteome</keyword>
<dbReference type="PANTHER" id="PTHR48041">
    <property type="entry name" value="ABC TRANSPORTER G FAMILY MEMBER 28"/>
    <property type="match status" value="1"/>
</dbReference>
<accession>A0A8E0RXF2</accession>